<accession>A0A0D0DP99</accession>
<evidence type="ECO:0000313" key="2">
    <source>
        <dbReference type="Proteomes" id="UP000054538"/>
    </source>
</evidence>
<protein>
    <submittedName>
        <fullName evidence="1">Uncharacterized protein</fullName>
    </submittedName>
</protein>
<feature type="non-terminal residue" evidence="1">
    <location>
        <position position="1"/>
    </location>
</feature>
<reference evidence="2" key="2">
    <citation type="submission" date="2015-01" db="EMBL/GenBank/DDBJ databases">
        <title>Evolutionary Origins and Diversification of the Mycorrhizal Mutualists.</title>
        <authorList>
            <consortium name="DOE Joint Genome Institute"/>
            <consortium name="Mycorrhizal Genomics Consortium"/>
            <person name="Kohler A."/>
            <person name="Kuo A."/>
            <person name="Nagy L.G."/>
            <person name="Floudas D."/>
            <person name="Copeland A."/>
            <person name="Barry K.W."/>
            <person name="Cichocki N."/>
            <person name="Veneault-Fourrey C."/>
            <person name="LaButti K."/>
            <person name="Lindquist E.A."/>
            <person name="Lipzen A."/>
            <person name="Lundell T."/>
            <person name="Morin E."/>
            <person name="Murat C."/>
            <person name="Riley R."/>
            <person name="Ohm R."/>
            <person name="Sun H."/>
            <person name="Tunlid A."/>
            <person name="Henrissat B."/>
            <person name="Grigoriev I.V."/>
            <person name="Hibbett D.S."/>
            <person name="Martin F."/>
        </authorList>
    </citation>
    <scope>NUCLEOTIDE SEQUENCE [LARGE SCALE GENOMIC DNA]</scope>
    <source>
        <strain evidence="2">Ve08.2h10</strain>
    </source>
</reference>
<evidence type="ECO:0000313" key="1">
    <source>
        <dbReference type="EMBL" id="KIK93768.1"/>
    </source>
</evidence>
<dbReference type="HOGENOM" id="CLU_001324_7_4_1"/>
<dbReference type="OrthoDB" id="2986975at2759"/>
<dbReference type="Proteomes" id="UP000054538">
    <property type="component" value="Unassembled WGS sequence"/>
</dbReference>
<name>A0A0D0DP99_9AGAM</name>
<organism evidence="1 2">
    <name type="scientific">Paxillus rubicundulus Ve08.2h10</name>
    <dbReference type="NCBI Taxonomy" id="930991"/>
    <lineage>
        <taxon>Eukaryota</taxon>
        <taxon>Fungi</taxon>
        <taxon>Dikarya</taxon>
        <taxon>Basidiomycota</taxon>
        <taxon>Agaricomycotina</taxon>
        <taxon>Agaricomycetes</taxon>
        <taxon>Agaricomycetidae</taxon>
        <taxon>Boletales</taxon>
        <taxon>Paxilineae</taxon>
        <taxon>Paxillaceae</taxon>
        <taxon>Paxillus</taxon>
    </lineage>
</organism>
<proteinExistence type="predicted"/>
<keyword evidence="2" id="KW-1185">Reference proteome</keyword>
<reference evidence="1 2" key="1">
    <citation type="submission" date="2014-04" db="EMBL/GenBank/DDBJ databases">
        <authorList>
            <consortium name="DOE Joint Genome Institute"/>
            <person name="Kuo A."/>
            <person name="Kohler A."/>
            <person name="Jargeat P."/>
            <person name="Nagy L.G."/>
            <person name="Floudas D."/>
            <person name="Copeland A."/>
            <person name="Barry K.W."/>
            <person name="Cichocki N."/>
            <person name="Veneault-Fourrey C."/>
            <person name="LaButti K."/>
            <person name="Lindquist E.A."/>
            <person name="Lipzen A."/>
            <person name="Lundell T."/>
            <person name="Morin E."/>
            <person name="Murat C."/>
            <person name="Sun H."/>
            <person name="Tunlid A."/>
            <person name="Henrissat B."/>
            <person name="Grigoriev I.V."/>
            <person name="Hibbett D.S."/>
            <person name="Martin F."/>
            <person name="Nordberg H.P."/>
            <person name="Cantor M.N."/>
            <person name="Hua S.X."/>
        </authorList>
    </citation>
    <scope>NUCLEOTIDE SEQUENCE [LARGE SCALE GENOMIC DNA]</scope>
    <source>
        <strain evidence="1 2">Ve08.2h10</strain>
    </source>
</reference>
<sequence length="53" mass="5757">QLLLTPTYAEQTISNIIIDIGTPPSGELTPFNVYVALSCSRGKDSVQLFCDLI</sequence>
<gene>
    <name evidence="1" type="ORF">PAXRUDRAFT_144334</name>
</gene>
<dbReference type="AlphaFoldDB" id="A0A0D0DP99"/>
<dbReference type="STRING" id="930991.A0A0D0DP99"/>
<dbReference type="EMBL" id="KN825157">
    <property type="protein sequence ID" value="KIK93768.1"/>
    <property type="molecule type" value="Genomic_DNA"/>
</dbReference>
<dbReference type="InParanoid" id="A0A0D0DP99"/>